<dbReference type="Gene3D" id="2.60.40.420">
    <property type="entry name" value="Cupredoxins - blue copper proteins"/>
    <property type="match status" value="1"/>
</dbReference>
<dbReference type="CDD" id="cd04216">
    <property type="entry name" value="Phytocyanin"/>
    <property type="match status" value="1"/>
</dbReference>
<comment type="caution">
    <text evidence="5">The sequence shown here is derived from an EMBL/GenBank/DDBJ whole genome shotgun (WGS) entry which is preliminary data.</text>
</comment>
<feature type="transmembrane region" description="Helical" evidence="3">
    <location>
        <begin position="7"/>
        <end position="29"/>
    </location>
</feature>
<keyword evidence="2" id="KW-0325">Glycoprotein</keyword>
<dbReference type="InterPro" id="IPR003245">
    <property type="entry name" value="Phytocyanin_dom"/>
</dbReference>
<organism evidence="5 6">
    <name type="scientific">Papaver atlanticum</name>
    <dbReference type="NCBI Taxonomy" id="357466"/>
    <lineage>
        <taxon>Eukaryota</taxon>
        <taxon>Viridiplantae</taxon>
        <taxon>Streptophyta</taxon>
        <taxon>Embryophyta</taxon>
        <taxon>Tracheophyta</taxon>
        <taxon>Spermatophyta</taxon>
        <taxon>Magnoliopsida</taxon>
        <taxon>Ranunculales</taxon>
        <taxon>Papaveraceae</taxon>
        <taxon>Papaveroideae</taxon>
        <taxon>Papaver</taxon>
    </lineage>
</organism>
<gene>
    <name evidence="5" type="ORF">MKW98_024444</name>
</gene>
<evidence type="ECO:0000259" key="4">
    <source>
        <dbReference type="PROSITE" id="PS51485"/>
    </source>
</evidence>
<dbReference type="Proteomes" id="UP001202328">
    <property type="component" value="Unassembled WGS sequence"/>
</dbReference>
<name>A0AAD4SYE1_9MAGN</name>
<feature type="domain" description="Phytocyanin" evidence="4">
    <location>
        <begin position="24"/>
        <end position="126"/>
    </location>
</feature>
<keyword evidence="3" id="KW-0472">Membrane</keyword>
<keyword evidence="3" id="KW-0812">Transmembrane</keyword>
<dbReference type="SUPFAM" id="SSF49503">
    <property type="entry name" value="Cupredoxins"/>
    <property type="match status" value="1"/>
</dbReference>
<keyword evidence="1" id="KW-1015">Disulfide bond</keyword>
<evidence type="ECO:0000313" key="6">
    <source>
        <dbReference type="Proteomes" id="UP001202328"/>
    </source>
</evidence>
<dbReference type="FunFam" id="2.60.40.420:FF:000034">
    <property type="entry name" value="Cupredoxin superfamily protein"/>
    <property type="match status" value="1"/>
</dbReference>
<dbReference type="InterPro" id="IPR039391">
    <property type="entry name" value="Phytocyanin-like"/>
</dbReference>
<protein>
    <recommendedName>
        <fullName evidence="4">Phytocyanin domain-containing protein</fullName>
    </recommendedName>
</protein>
<sequence length="151" mass="16859">MAFKINILLSLVLVFAVPLIVNVFIWNVGDAAGWSSQTPYDYTYWSMGISFLVGDDSLRFVYDSNTTNVLEVTSTNYMSCNTTSPLAAYNTGNDTIPITKEGYQYFISGNSVECNNGLKVGIWASNSSYVRFWRYDPAFGPDGYINVPDFD</sequence>
<keyword evidence="6" id="KW-1185">Reference proteome</keyword>
<keyword evidence="3" id="KW-1133">Transmembrane helix</keyword>
<dbReference type="PANTHER" id="PTHR33021:SF339">
    <property type="entry name" value="OS07G0570600 PROTEIN"/>
    <property type="match status" value="1"/>
</dbReference>
<dbReference type="AlphaFoldDB" id="A0AAD4SYE1"/>
<evidence type="ECO:0000256" key="2">
    <source>
        <dbReference type="ARBA" id="ARBA00023180"/>
    </source>
</evidence>
<proteinExistence type="predicted"/>
<dbReference type="EMBL" id="JAJJMB010007708">
    <property type="protein sequence ID" value="KAI3928843.1"/>
    <property type="molecule type" value="Genomic_DNA"/>
</dbReference>
<accession>A0AAD4SYE1</accession>
<dbReference type="Pfam" id="PF02298">
    <property type="entry name" value="Cu_bind_like"/>
    <property type="match status" value="1"/>
</dbReference>
<dbReference type="GO" id="GO:0005886">
    <property type="term" value="C:plasma membrane"/>
    <property type="evidence" value="ECO:0007669"/>
    <property type="project" value="TreeGrafter"/>
</dbReference>
<dbReference type="PANTHER" id="PTHR33021">
    <property type="entry name" value="BLUE COPPER PROTEIN"/>
    <property type="match status" value="1"/>
</dbReference>
<evidence type="ECO:0000256" key="1">
    <source>
        <dbReference type="ARBA" id="ARBA00023157"/>
    </source>
</evidence>
<dbReference type="PROSITE" id="PS51485">
    <property type="entry name" value="PHYTOCYANIN"/>
    <property type="match status" value="1"/>
</dbReference>
<dbReference type="GO" id="GO:0009055">
    <property type="term" value="F:electron transfer activity"/>
    <property type="evidence" value="ECO:0007669"/>
    <property type="project" value="InterPro"/>
</dbReference>
<evidence type="ECO:0000313" key="5">
    <source>
        <dbReference type="EMBL" id="KAI3928843.1"/>
    </source>
</evidence>
<reference evidence="5" key="1">
    <citation type="submission" date="2022-04" db="EMBL/GenBank/DDBJ databases">
        <title>A functionally conserved STORR gene fusion in Papaver species that diverged 16.8 million years ago.</title>
        <authorList>
            <person name="Catania T."/>
        </authorList>
    </citation>
    <scope>NUCLEOTIDE SEQUENCE</scope>
    <source>
        <strain evidence="5">S-188037</strain>
    </source>
</reference>
<evidence type="ECO:0000256" key="3">
    <source>
        <dbReference type="SAM" id="Phobius"/>
    </source>
</evidence>
<dbReference type="InterPro" id="IPR008972">
    <property type="entry name" value="Cupredoxin"/>
</dbReference>